<protein>
    <submittedName>
        <fullName evidence="2">Transposase</fullName>
    </submittedName>
</protein>
<name>D7CBJ9_STRBB</name>
<keyword evidence="3" id="KW-1185">Reference proteome</keyword>
<evidence type="ECO:0000256" key="1">
    <source>
        <dbReference type="SAM" id="MobiDB-lite"/>
    </source>
</evidence>
<dbReference type="EMBL" id="CP002047">
    <property type="protein sequence ID" value="ADI12876.1"/>
    <property type="molecule type" value="Genomic_DNA"/>
</dbReference>
<gene>
    <name evidence="2" type="ordered locus">SBI_09758</name>
</gene>
<dbReference type="HOGENOM" id="CLU_2829216_0_0_11"/>
<accession>D7CBJ9</accession>
<evidence type="ECO:0000313" key="2">
    <source>
        <dbReference type="EMBL" id="ADI12876.1"/>
    </source>
</evidence>
<sequence>MIWDGYKVHYSETCEDLPHLIVDVATTHATVDDSHLVATVHEHLARRGRNQENPATEPLHRSDRTP</sequence>
<evidence type="ECO:0000313" key="3">
    <source>
        <dbReference type="Proteomes" id="UP000000377"/>
    </source>
</evidence>
<dbReference type="AlphaFoldDB" id="D7CBJ9"/>
<dbReference type="KEGG" id="sbh:SBI_09758"/>
<reference evidence="2 3" key="1">
    <citation type="journal article" date="2010" name="J. Bacteriol.">
        <title>Genome sequence of the milbemycin-producing bacterium Streptomyces bingchenggensis.</title>
        <authorList>
            <person name="Wang X.J."/>
            <person name="Yan Y.J."/>
            <person name="Zhang B."/>
            <person name="An J."/>
            <person name="Wang J.J."/>
            <person name="Tian J."/>
            <person name="Jiang L."/>
            <person name="Chen Y.H."/>
            <person name="Huang S.X."/>
            <person name="Yin M."/>
            <person name="Zhang J."/>
            <person name="Gao A.L."/>
            <person name="Liu C.X."/>
            <person name="Zhu Z.X."/>
            <person name="Xiang W.S."/>
        </authorList>
    </citation>
    <scope>NUCLEOTIDE SEQUENCE [LARGE SCALE GENOMIC DNA]</scope>
    <source>
        <strain evidence="2 3">BCW-1</strain>
    </source>
</reference>
<proteinExistence type="predicted"/>
<dbReference type="Proteomes" id="UP000000377">
    <property type="component" value="Chromosome"/>
</dbReference>
<feature type="region of interest" description="Disordered" evidence="1">
    <location>
        <begin position="44"/>
        <end position="66"/>
    </location>
</feature>
<organism evidence="2 3">
    <name type="scientific">Streptomyces bingchenggensis (strain BCW-1)</name>
    <dbReference type="NCBI Taxonomy" id="749414"/>
    <lineage>
        <taxon>Bacteria</taxon>
        <taxon>Bacillati</taxon>
        <taxon>Actinomycetota</taxon>
        <taxon>Actinomycetes</taxon>
        <taxon>Kitasatosporales</taxon>
        <taxon>Streptomycetaceae</taxon>
        <taxon>Streptomyces</taxon>
    </lineage>
</organism>